<evidence type="ECO:0000313" key="2">
    <source>
        <dbReference type="EMBL" id="CAA7266798.1"/>
    </source>
</evidence>
<name>A0A8S0W8I2_CYCAE</name>
<evidence type="ECO:0000313" key="3">
    <source>
        <dbReference type="Proteomes" id="UP000467700"/>
    </source>
</evidence>
<evidence type="ECO:0000256" key="1">
    <source>
        <dbReference type="SAM" id="MobiDB-lite"/>
    </source>
</evidence>
<dbReference type="Proteomes" id="UP000467700">
    <property type="component" value="Unassembled WGS sequence"/>
</dbReference>
<gene>
    <name evidence="2" type="ORF">AAE3_LOCUS9117</name>
</gene>
<feature type="region of interest" description="Disordered" evidence="1">
    <location>
        <begin position="37"/>
        <end position="102"/>
    </location>
</feature>
<dbReference type="OrthoDB" id="10315826at2759"/>
<accession>A0A8S0W8I2</accession>
<protein>
    <submittedName>
        <fullName evidence="2">Uncharacterized protein</fullName>
    </submittedName>
</protein>
<feature type="compositionally biased region" description="Basic residues" evidence="1">
    <location>
        <begin position="81"/>
        <end position="94"/>
    </location>
</feature>
<feature type="region of interest" description="Disordered" evidence="1">
    <location>
        <begin position="1"/>
        <end position="22"/>
    </location>
</feature>
<comment type="caution">
    <text evidence="2">The sequence shown here is derived from an EMBL/GenBank/DDBJ whole genome shotgun (WGS) entry which is preliminary data.</text>
</comment>
<sequence length="273" mass="31196">MKVDAPSLVPQLEQVVSSSEKATDIKLDASKTTFEELQPIKALEPPVPFRKHPPGYTRRTVPISPPRPKSVPQTPVDSPPKKKKAITRKRKRSNLRKEATPQEVPQLFPHHMYAANKHYYETRSLSTHVPLVPSPLNPIREVDGEAVSLVPWTAAILKQVRKWQRKTGGGSPSDLWSISPHRTNWKYHDLRRWVLRGSEVHKQPVLVECPLLKTHGMPPMRPLDVFQSEKQLEEALKGYRTAIKDMNVRLQLVGMPPMRFNSEDVKVKKFCNT</sequence>
<dbReference type="EMBL" id="CACVBS010000057">
    <property type="protein sequence ID" value="CAA7266798.1"/>
    <property type="molecule type" value="Genomic_DNA"/>
</dbReference>
<keyword evidence="3" id="KW-1185">Reference proteome</keyword>
<dbReference type="AlphaFoldDB" id="A0A8S0W8I2"/>
<proteinExistence type="predicted"/>
<reference evidence="2 3" key="1">
    <citation type="submission" date="2020-01" db="EMBL/GenBank/DDBJ databases">
        <authorList>
            <person name="Gupta K D."/>
        </authorList>
    </citation>
    <scope>NUCLEOTIDE SEQUENCE [LARGE SCALE GENOMIC DNA]</scope>
</reference>
<organism evidence="2 3">
    <name type="scientific">Cyclocybe aegerita</name>
    <name type="common">Black poplar mushroom</name>
    <name type="synonym">Agrocybe aegerita</name>
    <dbReference type="NCBI Taxonomy" id="1973307"/>
    <lineage>
        <taxon>Eukaryota</taxon>
        <taxon>Fungi</taxon>
        <taxon>Dikarya</taxon>
        <taxon>Basidiomycota</taxon>
        <taxon>Agaricomycotina</taxon>
        <taxon>Agaricomycetes</taxon>
        <taxon>Agaricomycetidae</taxon>
        <taxon>Agaricales</taxon>
        <taxon>Agaricineae</taxon>
        <taxon>Bolbitiaceae</taxon>
        <taxon>Cyclocybe</taxon>
    </lineage>
</organism>